<keyword evidence="1" id="KW-0472">Membrane</keyword>
<proteinExistence type="predicted"/>
<accession>A0A8B8E5D0</accession>
<evidence type="ECO:0000256" key="2">
    <source>
        <dbReference type="SAM" id="SignalP"/>
    </source>
</evidence>
<gene>
    <name evidence="4" type="primary">LOC111131378</name>
</gene>
<keyword evidence="2" id="KW-0732">Signal</keyword>
<evidence type="ECO:0000313" key="4">
    <source>
        <dbReference type="RefSeq" id="XP_022334566.1"/>
    </source>
</evidence>
<evidence type="ECO:0000313" key="3">
    <source>
        <dbReference type="Proteomes" id="UP000694844"/>
    </source>
</evidence>
<keyword evidence="3" id="KW-1185">Reference proteome</keyword>
<feature type="transmembrane region" description="Helical" evidence="1">
    <location>
        <begin position="158"/>
        <end position="183"/>
    </location>
</feature>
<feature type="signal peptide" evidence="2">
    <location>
        <begin position="1"/>
        <end position="22"/>
    </location>
</feature>
<feature type="chain" id="PRO_5034715409" evidence="2">
    <location>
        <begin position="23"/>
        <end position="253"/>
    </location>
</feature>
<dbReference type="RefSeq" id="XP_022334566.1">
    <property type="nucleotide sequence ID" value="XM_022478858.1"/>
</dbReference>
<keyword evidence="1" id="KW-1133">Transmembrane helix</keyword>
<dbReference type="KEGG" id="cvn:111131378"/>
<keyword evidence="1" id="KW-0812">Transmembrane</keyword>
<protein>
    <submittedName>
        <fullName evidence="4">Uncharacterized protein LOC111131378</fullName>
    </submittedName>
</protein>
<sequence>MLAALSLQLILLISSVIQKSEQECLQKDSTDCCADFYFDAGTCKPCKIGYFGPNCGKTCPYPKYGRKCVDGECNCSRSHCDFAVGCSEDEDMPVMSSTPTSSVRLSSQKSFSQNRSTIMQTTALQTTGLGVTSQERIEEKSYESISSDVDKTNDKSDITLVVILSSASSFVVSLIVITLFACLRTRKSTRIRNEGNKTSPHNGRAVSIASYHEIDESLIALQQLSEGKYDKINNTEEESTGKHKYECLPTKEM</sequence>
<evidence type="ECO:0000256" key="1">
    <source>
        <dbReference type="SAM" id="Phobius"/>
    </source>
</evidence>
<name>A0A8B8E5D0_CRAVI</name>
<organism evidence="3 4">
    <name type="scientific">Crassostrea virginica</name>
    <name type="common">Eastern oyster</name>
    <dbReference type="NCBI Taxonomy" id="6565"/>
    <lineage>
        <taxon>Eukaryota</taxon>
        <taxon>Metazoa</taxon>
        <taxon>Spiralia</taxon>
        <taxon>Lophotrochozoa</taxon>
        <taxon>Mollusca</taxon>
        <taxon>Bivalvia</taxon>
        <taxon>Autobranchia</taxon>
        <taxon>Pteriomorphia</taxon>
        <taxon>Ostreida</taxon>
        <taxon>Ostreoidea</taxon>
        <taxon>Ostreidae</taxon>
        <taxon>Crassostrea</taxon>
    </lineage>
</organism>
<dbReference type="GeneID" id="111131378"/>
<dbReference type="AlphaFoldDB" id="A0A8B8E5D0"/>
<reference evidence="4" key="1">
    <citation type="submission" date="2025-08" db="UniProtKB">
        <authorList>
            <consortium name="RefSeq"/>
        </authorList>
    </citation>
    <scope>IDENTIFICATION</scope>
    <source>
        <tissue evidence="4">Whole sample</tissue>
    </source>
</reference>
<dbReference type="Proteomes" id="UP000694844">
    <property type="component" value="Chromosome 4"/>
</dbReference>